<dbReference type="AlphaFoldDB" id="F0QXQ2"/>
<dbReference type="KEGG" id="vmo:VMUT_1008"/>
<name>F0QXQ2_VULM7</name>
<keyword evidence="3" id="KW-1185">Reference proteome</keyword>
<evidence type="ECO:0000256" key="1">
    <source>
        <dbReference type="SAM" id="Phobius"/>
    </source>
</evidence>
<dbReference type="Proteomes" id="UP000007485">
    <property type="component" value="Chromosome"/>
</dbReference>
<protein>
    <submittedName>
        <fullName evidence="2">Uncharacterized protein</fullName>
    </submittedName>
</protein>
<dbReference type="GeneID" id="10288660"/>
<organism evidence="2 3">
    <name type="scientific">Vulcanisaeta moutnovskia (strain 768-28)</name>
    <dbReference type="NCBI Taxonomy" id="985053"/>
    <lineage>
        <taxon>Archaea</taxon>
        <taxon>Thermoproteota</taxon>
        <taxon>Thermoprotei</taxon>
        <taxon>Thermoproteales</taxon>
        <taxon>Thermoproteaceae</taxon>
        <taxon>Vulcanisaeta</taxon>
    </lineage>
</organism>
<feature type="transmembrane region" description="Helical" evidence="1">
    <location>
        <begin position="12"/>
        <end position="35"/>
    </location>
</feature>
<dbReference type="RefSeq" id="WP_013604377.1">
    <property type="nucleotide sequence ID" value="NC_015151.1"/>
</dbReference>
<reference evidence="2 3" key="1">
    <citation type="journal article" date="2011" name="J. Bacteriol.">
        <title>Complete genome sequence of 'Vulcanisaeta moutnovskia' strain 768-28, a novel member of the hyperthermophilic crenarchaeal genus vulcanisaeta.</title>
        <authorList>
            <person name="Gumerov V.M."/>
            <person name="Mardanov A.V."/>
            <person name="Beletsky A.V."/>
            <person name="Prokofeva M.I."/>
            <person name="Bonch-Osmolovskaya E.A."/>
            <person name="Ravin N.V."/>
            <person name="Skryabin K.G."/>
        </authorList>
    </citation>
    <scope>NUCLEOTIDE SEQUENCE [LARGE SCALE GENOMIC DNA]</scope>
    <source>
        <strain evidence="2 3">768-28</strain>
    </source>
</reference>
<dbReference type="eggNOG" id="arCOG03871">
    <property type="taxonomic scope" value="Archaea"/>
</dbReference>
<accession>F0QXQ2</accession>
<dbReference type="OrthoDB" id="377385at2157"/>
<evidence type="ECO:0000313" key="3">
    <source>
        <dbReference type="Proteomes" id="UP000007485"/>
    </source>
</evidence>
<dbReference type="STRING" id="985053.VMUT_1008"/>
<keyword evidence="1" id="KW-1133">Transmembrane helix</keyword>
<dbReference type="EMBL" id="CP002529">
    <property type="protein sequence ID" value="ADY01215.1"/>
    <property type="molecule type" value="Genomic_DNA"/>
</dbReference>
<sequence>MGSGSRARAGEFSVLWLIVTLVGIVMALVIMYLVYGGVNRSLNTANAPMITATTLSGNLFVNIKDAGVGSLSIENVILYAGTSQASCTSATYYLDGEQLGGGLPITLKPGQTLTIVYSSCSPGVDEVTGVAVITSSGTYTATVS</sequence>
<evidence type="ECO:0000313" key="2">
    <source>
        <dbReference type="EMBL" id="ADY01215.1"/>
    </source>
</evidence>
<keyword evidence="1" id="KW-0472">Membrane</keyword>
<gene>
    <name evidence="2" type="ordered locus">VMUT_1008</name>
</gene>
<proteinExistence type="predicted"/>
<keyword evidence="1" id="KW-0812">Transmembrane</keyword>
<dbReference type="HOGENOM" id="CLU_1811550_0_0_2"/>